<protein>
    <recommendedName>
        <fullName evidence="4">High-temperature-induced dauer-formation protein</fullName>
    </recommendedName>
</protein>
<proteinExistence type="predicted"/>
<dbReference type="GO" id="GO:0016020">
    <property type="term" value="C:membrane"/>
    <property type="evidence" value="ECO:0007669"/>
    <property type="project" value="TreeGrafter"/>
</dbReference>
<dbReference type="InterPro" id="IPR026705">
    <property type="entry name" value="Hid-1/Ecm30"/>
</dbReference>
<organism evidence="2 3">
    <name type="scientific">Rhizopus microsporus ATCC 52813</name>
    <dbReference type="NCBI Taxonomy" id="1340429"/>
    <lineage>
        <taxon>Eukaryota</taxon>
        <taxon>Fungi</taxon>
        <taxon>Fungi incertae sedis</taxon>
        <taxon>Mucoromycota</taxon>
        <taxon>Mucoromycotina</taxon>
        <taxon>Mucoromycetes</taxon>
        <taxon>Mucorales</taxon>
        <taxon>Mucorineae</taxon>
        <taxon>Rhizopodaceae</taxon>
        <taxon>Rhizopus</taxon>
    </lineage>
</organism>
<sequence length="788" mass="90178">MGATDSKLAFRKTVFKLYEEKDISATEDEFWRSFWELPESVDDVFSLIGANDIRRVRDSARSNMELLTLDKILEKMKTILEAKNFPSEQNSINHLLNCCRILTRLMPFIFESAECQQWEESFFWAPRHQEKETKTADNKPEYEMLPCRAELLLKMTIQALYLSGFTLPIAVATKESKIVYTIWENGVGASTSSLATSKDIESNRTEVLRLLTVLLSKSMYIPPAQLLSKEDFWLRHVVTKTEKKVVLVLLCSLMNAVCNYDPTGWMPYTHILGENKEQMVSFSLTCLLILLDYRTPQQADLMRQVDSSSSPVSSEFPPTQVEVITLESPDVITVSKSSVELEAFSPQDQTGASGVIDNAFRHYMSKLHRPKDFEFLVDGLYRILVNPMTAVNTYLPGSTKRVSCFVEVMMFCWRLIEINSRFRDYLVETDRVLDLTVALLFHATENKTNIAQLGLVRMCAFMLQTLSSNKGYCVKLNKQFSTHSSLPSIIRLYAFNGTYADFLIISIFSLIASTHGALSSLYPALTLTITNISPYIKSMGVTTASKLISLFHSMSSPSFLLNDEYNYLLGTYLLEAFNNIIHHQYENNPNFVYSAILHHDYFEKLNQLTFDSALTEVERLRALREKKGEIENEPKGKTKEEQNDDSTKREEEEEQQVAEGSLTVSDNSSSKFVSKSGFTPTEEWFNSWKSKLPLEEIIKLLEFLVPTIEEKCKDNDIALDEIKTYLATVSTKDVLTKECPIFIRKFQWGEALFIWFRSMLWGQNYVGTMKDYGPWNGTAVKLFQIKQG</sequence>
<dbReference type="Pfam" id="PF12722">
    <property type="entry name" value="Hid1"/>
    <property type="match status" value="2"/>
</dbReference>
<evidence type="ECO:0000313" key="2">
    <source>
        <dbReference type="EMBL" id="PHZ17515.1"/>
    </source>
</evidence>
<evidence type="ECO:0008006" key="4">
    <source>
        <dbReference type="Google" id="ProtNLM"/>
    </source>
</evidence>
<reference evidence="2 3" key="1">
    <citation type="journal article" date="2016" name="Proc. Natl. Acad. Sci. U.S.A.">
        <title>Lipid metabolic changes in an early divergent fungus govern the establishment of a mutualistic symbiosis with endobacteria.</title>
        <authorList>
            <person name="Lastovetsky O.A."/>
            <person name="Gaspar M.L."/>
            <person name="Mondo S.J."/>
            <person name="LaButti K.M."/>
            <person name="Sandor L."/>
            <person name="Grigoriev I.V."/>
            <person name="Henry S.A."/>
            <person name="Pawlowska T.E."/>
        </authorList>
    </citation>
    <scope>NUCLEOTIDE SEQUENCE [LARGE SCALE GENOMIC DNA]</scope>
    <source>
        <strain evidence="2 3">ATCC 52813</strain>
    </source>
</reference>
<keyword evidence="3" id="KW-1185">Reference proteome</keyword>
<dbReference type="GeneID" id="35438834"/>
<evidence type="ECO:0000256" key="1">
    <source>
        <dbReference type="SAM" id="MobiDB-lite"/>
    </source>
</evidence>
<dbReference type="PANTHER" id="PTHR21575:SF12">
    <property type="entry name" value="PROTEIN HID1"/>
    <property type="match status" value="1"/>
</dbReference>
<dbReference type="GO" id="GO:0000138">
    <property type="term" value="C:Golgi trans cisterna"/>
    <property type="evidence" value="ECO:0007669"/>
    <property type="project" value="TreeGrafter"/>
</dbReference>
<gene>
    <name evidence="2" type="ORF">RHIMIDRAFT_232942</name>
</gene>
<name>A0A2G4T923_RHIZD</name>
<dbReference type="Proteomes" id="UP000242254">
    <property type="component" value="Unassembled WGS sequence"/>
</dbReference>
<dbReference type="RefSeq" id="XP_023471223.1">
    <property type="nucleotide sequence ID" value="XM_023607844.1"/>
</dbReference>
<feature type="compositionally biased region" description="Low complexity" evidence="1">
    <location>
        <begin position="664"/>
        <end position="676"/>
    </location>
</feature>
<dbReference type="PANTHER" id="PTHR21575">
    <property type="entry name" value="PROTEIN HID1"/>
    <property type="match status" value="1"/>
</dbReference>
<accession>A0A2G4T923</accession>
<evidence type="ECO:0000313" key="3">
    <source>
        <dbReference type="Proteomes" id="UP000242254"/>
    </source>
</evidence>
<feature type="compositionally biased region" description="Basic and acidic residues" evidence="1">
    <location>
        <begin position="625"/>
        <end position="650"/>
    </location>
</feature>
<dbReference type="EMBL" id="KZ303842">
    <property type="protein sequence ID" value="PHZ17515.1"/>
    <property type="molecule type" value="Genomic_DNA"/>
</dbReference>
<dbReference type="GO" id="GO:0005797">
    <property type="term" value="C:Golgi medial cisterna"/>
    <property type="evidence" value="ECO:0007669"/>
    <property type="project" value="TreeGrafter"/>
</dbReference>
<feature type="region of interest" description="Disordered" evidence="1">
    <location>
        <begin position="625"/>
        <end position="677"/>
    </location>
</feature>
<dbReference type="AlphaFoldDB" id="A0A2G4T923"/>
<dbReference type="STRING" id="1340429.A0A2G4T923"/>